<dbReference type="InterPro" id="IPR036953">
    <property type="entry name" value="GreA/GreB_C_sf"/>
</dbReference>
<proteinExistence type="predicted"/>
<keyword evidence="2" id="KW-1185">Reference proteome</keyword>
<dbReference type="EMBL" id="WMBB01000001">
    <property type="protein sequence ID" value="MTE11826.1"/>
    <property type="molecule type" value="Genomic_DNA"/>
</dbReference>
<reference evidence="1 2" key="1">
    <citation type="submission" date="2019-11" db="EMBL/GenBank/DDBJ databases">
        <title>Nocardia sp. nov. CT2-14 isolated from soil.</title>
        <authorList>
            <person name="Kanchanasin P."/>
            <person name="Tanasupawat S."/>
            <person name="Yuki M."/>
            <person name="Kudo T."/>
        </authorList>
    </citation>
    <scope>NUCLEOTIDE SEQUENCE [LARGE SCALE GENOMIC DNA]</scope>
    <source>
        <strain evidence="1 2">CT2-14</strain>
    </source>
</reference>
<dbReference type="GO" id="GO:0032784">
    <property type="term" value="P:regulation of DNA-templated transcription elongation"/>
    <property type="evidence" value="ECO:0007669"/>
    <property type="project" value="InterPro"/>
</dbReference>
<gene>
    <name evidence="1" type="ORF">GLP40_03355</name>
</gene>
<dbReference type="Proteomes" id="UP000432464">
    <property type="component" value="Unassembled WGS sequence"/>
</dbReference>
<dbReference type="SUPFAM" id="SSF54534">
    <property type="entry name" value="FKBP-like"/>
    <property type="match status" value="1"/>
</dbReference>
<dbReference type="AlphaFoldDB" id="A0A6I3KRY1"/>
<dbReference type="GO" id="GO:0003677">
    <property type="term" value="F:DNA binding"/>
    <property type="evidence" value="ECO:0007669"/>
    <property type="project" value="InterPro"/>
</dbReference>
<evidence type="ECO:0000313" key="1">
    <source>
        <dbReference type="EMBL" id="MTE11826.1"/>
    </source>
</evidence>
<organism evidence="1 2">
    <name type="scientific">Nocardia aurantiaca</name>
    <dbReference type="NCBI Taxonomy" id="2675850"/>
    <lineage>
        <taxon>Bacteria</taxon>
        <taxon>Bacillati</taxon>
        <taxon>Actinomycetota</taxon>
        <taxon>Actinomycetes</taxon>
        <taxon>Mycobacteriales</taxon>
        <taxon>Nocardiaceae</taxon>
        <taxon>Nocardia</taxon>
    </lineage>
</organism>
<protein>
    <submittedName>
        <fullName evidence="1">Uncharacterized protein</fullName>
    </submittedName>
</protein>
<sequence length="92" mass="10065">MDLLPKTKSVLVGSRLILTKVNEDGTTARHHDGTTAMQFRYMIVPDSEADATSDRYSEGLSASQALLGHLLGDIVEIALDDQPIRVRVQSID</sequence>
<evidence type="ECO:0000313" key="2">
    <source>
        <dbReference type="Proteomes" id="UP000432464"/>
    </source>
</evidence>
<accession>A0A6I3KRY1</accession>
<dbReference type="RefSeq" id="WP_154786259.1">
    <property type="nucleotide sequence ID" value="NZ_WMBB01000001.1"/>
</dbReference>
<name>A0A6I3KRY1_9NOCA</name>
<dbReference type="Gene3D" id="3.10.50.30">
    <property type="entry name" value="Transcription elongation factor, GreA/GreB, C-terminal domain"/>
    <property type="match status" value="1"/>
</dbReference>
<comment type="caution">
    <text evidence="1">The sequence shown here is derived from an EMBL/GenBank/DDBJ whole genome shotgun (WGS) entry which is preliminary data.</text>
</comment>